<reference evidence="3" key="1">
    <citation type="submission" date="2022-10" db="EMBL/GenBank/DDBJ databases">
        <authorList>
            <person name="Yu W.X."/>
        </authorList>
    </citation>
    <scope>NUCLEOTIDE SEQUENCE</scope>
    <source>
        <strain evidence="3">D04</strain>
    </source>
</reference>
<dbReference type="InterPro" id="IPR002104">
    <property type="entry name" value="Integrase_catalytic"/>
</dbReference>
<sequence length="166" mass="18698">MFIFSCYTGLAYIDVCQLTPENVILNIDGEFWIHTKRQKTGVTVQVPLLPVAQSIVYKYKDDPKCLNKNRLFPVISNQKLNSYLKEIADICGINKNLTFHLARHTFATTVTLANGVPIETVSKLLGHTKLSTTQIYAKVLQNKISKDMMELRIKLDLSVGLGKKAK</sequence>
<dbReference type="PANTHER" id="PTHR30349">
    <property type="entry name" value="PHAGE INTEGRASE-RELATED"/>
    <property type="match status" value="1"/>
</dbReference>
<name>A0AAE3MIS5_9BACT</name>
<keyword evidence="4" id="KW-1185">Reference proteome</keyword>
<dbReference type="SUPFAM" id="SSF56349">
    <property type="entry name" value="DNA breaking-rejoining enzymes"/>
    <property type="match status" value="1"/>
</dbReference>
<comment type="caution">
    <text evidence="3">The sequence shown here is derived from an EMBL/GenBank/DDBJ whole genome shotgun (WGS) entry which is preliminary data.</text>
</comment>
<evidence type="ECO:0000313" key="4">
    <source>
        <dbReference type="Proteomes" id="UP001207408"/>
    </source>
</evidence>
<evidence type="ECO:0000256" key="1">
    <source>
        <dbReference type="ARBA" id="ARBA00023172"/>
    </source>
</evidence>
<organism evidence="3 4">
    <name type="scientific">Plebeiibacterium marinum</name>
    <dbReference type="NCBI Taxonomy" id="2992111"/>
    <lineage>
        <taxon>Bacteria</taxon>
        <taxon>Pseudomonadati</taxon>
        <taxon>Bacteroidota</taxon>
        <taxon>Bacteroidia</taxon>
        <taxon>Marinilabiliales</taxon>
        <taxon>Marinilabiliaceae</taxon>
        <taxon>Plebeiibacterium</taxon>
    </lineage>
</organism>
<dbReference type="Proteomes" id="UP001207408">
    <property type="component" value="Unassembled WGS sequence"/>
</dbReference>
<evidence type="ECO:0000259" key="2">
    <source>
        <dbReference type="PROSITE" id="PS51898"/>
    </source>
</evidence>
<accession>A0AAE3MIS5</accession>
<dbReference type="GO" id="GO:0006310">
    <property type="term" value="P:DNA recombination"/>
    <property type="evidence" value="ECO:0007669"/>
    <property type="project" value="UniProtKB-KW"/>
</dbReference>
<dbReference type="Pfam" id="PF00589">
    <property type="entry name" value="Phage_integrase"/>
    <property type="match status" value="1"/>
</dbReference>
<dbReference type="AlphaFoldDB" id="A0AAE3MIS5"/>
<dbReference type="PROSITE" id="PS51898">
    <property type="entry name" value="TYR_RECOMBINASE"/>
    <property type="match status" value="1"/>
</dbReference>
<dbReference type="InterPro" id="IPR050090">
    <property type="entry name" value="Tyrosine_recombinase_XerCD"/>
</dbReference>
<evidence type="ECO:0000313" key="3">
    <source>
        <dbReference type="EMBL" id="MCW3808095.1"/>
    </source>
</evidence>
<gene>
    <name evidence="3" type="ORF">OM074_20910</name>
</gene>
<protein>
    <submittedName>
        <fullName evidence="3">Site-specific integrase</fullName>
    </submittedName>
</protein>
<dbReference type="EMBL" id="JAPDPI010000095">
    <property type="protein sequence ID" value="MCW3808095.1"/>
    <property type="molecule type" value="Genomic_DNA"/>
</dbReference>
<dbReference type="InterPro" id="IPR011010">
    <property type="entry name" value="DNA_brk_join_enz"/>
</dbReference>
<dbReference type="PANTHER" id="PTHR30349:SF64">
    <property type="entry name" value="PROPHAGE INTEGRASE INTD-RELATED"/>
    <property type="match status" value="1"/>
</dbReference>
<dbReference type="InterPro" id="IPR013762">
    <property type="entry name" value="Integrase-like_cat_sf"/>
</dbReference>
<feature type="domain" description="Tyr recombinase" evidence="2">
    <location>
        <begin position="1"/>
        <end position="150"/>
    </location>
</feature>
<dbReference type="Gene3D" id="1.10.443.10">
    <property type="entry name" value="Intergrase catalytic core"/>
    <property type="match status" value="1"/>
</dbReference>
<dbReference type="CDD" id="cd01185">
    <property type="entry name" value="INTN1_C_like"/>
    <property type="match status" value="1"/>
</dbReference>
<dbReference type="GO" id="GO:0003677">
    <property type="term" value="F:DNA binding"/>
    <property type="evidence" value="ECO:0007669"/>
    <property type="project" value="InterPro"/>
</dbReference>
<dbReference type="GO" id="GO:0015074">
    <property type="term" value="P:DNA integration"/>
    <property type="evidence" value="ECO:0007669"/>
    <property type="project" value="InterPro"/>
</dbReference>
<proteinExistence type="predicted"/>
<keyword evidence="1" id="KW-0233">DNA recombination</keyword>